<reference evidence="6" key="2">
    <citation type="submission" date="2020-06" db="EMBL/GenBank/DDBJ databases">
        <title>Helianthus annuus Genome sequencing and assembly Release 2.</title>
        <authorList>
            <person name="Gouzy J."/>
            <person name="Langlade N."/>
            <person name="Munos S."/>
        </authorList>
    </citation>
    <scope>NUCLEOTIDE SEQUENCE</scope>
    <source>
        <tissue evidence="6">Leaves</tissue>
    </source>
</reference>
<evidence type="ECO:0000259" key="5">
    <source>
        <dbReference type="PROSITE" id="PS51514"/>
    </source>
</evidence>
<dbReference type="PANTHER" id="PTHR46058:SF2">
    <property type="entry name" value="PROTEIN BREVIS RADIX-LIKE 3"/>
    <property type="match status" value="1"/>
</dbReference>
<feature type="domain" description="BRX" evidence="5">
    <location>
        <begin position="116"/>
        <end position="171"/>
    </location>
</feature>
<dbReference type="InterPro" id="IPR013591">
    <property type="entry name" value="Brevis_radix_dom"/>
</dbReference>
<dbReference type="Pfam" id="PF08381">
    <property type="entry name" value="BRX"/>
    <property type="match status" value="1"/>
</dbReference>
<dbReference type="InterPro" id="IPR044532">
    <property type="entry name" value="BRX-like"/>
</dbReference>
<dbReference type="PROSITE" id="PS51514">
    <property type="entry name" value="BRX"/>
    <property type="match status" value="1"/>
</dbReference>
<keyword evidence="7" id="KW-1185">Reference proteome</keyword>
<feature type="compositionally biased region" description="Polar residues" evidence="4">
    <location>
        <begin position="82"/>
        <end position="98"/>
    </location>
</feature>
<protein>
    <submittedName>
        <fullName evidence="6">Brevis radix (BRX) domain-containing protein</fullName>
    </submittedName>
</protein>
<dbReference type="Gramene" id="mRNA:HanXRQr2_Chr13g0611961">
    <property type="protein sequence ID" value="mRNA:HanXRQr2_Chr13g0611961"/>
    <property type="gene ID" value="HanXRQr2_Chr13g0611961"/>
</dbReference>
<dbReference type="Proteomes" id="UP000215914">
    <property type="component" value="Unassembled WGS sequence"/>
</dbReference>
<gene>
    <name evidence="6" type="ORF">HanXRQr2_Chr13g0611961</name>
</gene>
<sequence>MKYLPSYFTGFNCQLNELTEKLPPKISNNETFKDLIDKAKYYINTHGSDTPLQSDQPEENSSELTRKKYHKIKGNEDDEINKSTQDVDGTKGMSQNDENAGVAPQENTESSSNNAKEVIEQFEPGVYVTVLLHPDGTKIFKRVRFSKRRFNAQQAEEWWKKNKDKLPAKSAGSSSAPPPPAQENNEDPPS</sequence>
<dbReference type="EMBL" id="MNCJ02000328">
    <property type="protein sequence ID" value="KAF5775429.1"/>
    <property type="molecule type" value="Genomic_DNA"/>
</dbReference>
<evidence type="ECO:0000313" key="7">
    <source>
        <dbReference type="Proteomes" id="UP000215914"/>
    </source>
</evidence>
<evidence type="ECO:0000313" key="6">
    <source>
        <dbReference type="EMBL" id="KAF5775429.1"/>
    </source>
</evidence>
<comment type="subcellular location">
    <subcellularLocation>
        <location evidence="1">Nucleus</location>
    </subcellularLocation>
</comment>
<proteinExistence type="inferred from homology"/>
<evidence type="ECO:0000256" key="3">
    <source>
        <dbReference type="ARBA" id="ARBA00023242"/>
    </source>
</evidence>
<name>A0A9K3ENX1_HELAN</name>
<comment type="similarity">
    <text evidence="2">Belongs to the BRX family.</text>
</comment>
<evidence type="ECO:0000256" key="4">
    <source>
        <dbReference type="SAM" id="MobiDB-lite"/>
    </source>
</evidence>
<feature type="compositionally biased region" description="Basic and acidic residues" evidence="4">
    <location>
        <begin position="157"/>
        <end position="167"/>
    </location>
</feature>
<comment type="caution">
    <text evidence="6">The sequence shown here is derived from an EMBL/GenBank/DDBJ whole genome shotgun (WGS) entry which is preliminary data.</text>
</comment>
<dbReference type="GO" id="GO:0005634">
    <property type="term" value="C:nucleus"/>
    <property type="evidence" value="ECO:0007669"/>
    <property type="project" value="UniProtKB-SubCell"/>
</dbReference>
<reference evidence="6" key="1">
    <citation type="journal article" date="2017" name="Nature">
        <title>The sunflower genome provides insights into oil metabolism, flowering and Asterid evolution.</title>
        <authorList>
            <person name="Badouin H."/>
            <person name="Gouzy J."/>
            <person name="Grassa C.J."/>
            <person name="Murat F."/>
            <person name="Staton S.E."/>
            <person name="Cottret L."/>
            <person name="Lelandais-Briere C."/>
            <person name="Owens G.L."/>
            <person name="Carrere S."/>
            <person name="Mayjonade B."/>
            <person name="Legrand L."/>
            <person name="Gill N."/>
            <person name="Kane N.C."/>
            <person name="Bowers J.E."/>
            <person name="Hubner S."/>
            <person name="Bellec A."/>
            <person name="Berard A."/>
            <person name="Berges H."/>
            <person name="Blanchet N."/>
            <person name="Boniface M.C."/>
            <person name="Brunel D."/>
            <person name="Catrice O."/>
            <person name="Chaidir N."/>
            <person name="Claudel C."/>
            <person name="Donnadieu C."/>
            <person name="Faraut T."/>
            <person name="Fievet G."/>
            <person name="Helmstetter N."/>
            <person name="King M."/>
            <person name="Knapp S.J."/>
            <person name="Lai Z."/>
            <person name="Le Paslier M.C."/>
            <person name="Lippi Y."/>
            <person name="Lorenzon L."/>
            <person name="Mandel J.R."/>
            <person name="Marage G."/>
            <person name="Marchand G."/>
            <person name="Marquand E."/>
            <person name="Bret-Mestries E."/>
            <person name="Morien E."/>
            <person name="Nambeesan S."/>
            <person name="Nguyen T."/>
            <person name="Pegot-Espagnet P."/>
            <person name="Pouilly N."/>
            <person name="Raftis F."/>
            <person name="Sallet E."/>
            <person name="Schiex T."/>
            <person name="Thomas J."/>
            <person name="Vandecasteele C."/>
            <person name="Vares D."/>
            <person name="Vear F."/>
            <person name="Vautrin S."/>
            <person name="Crespi M."/>
            <person name="Mangin B."/>
            <person name="Burke J.M."/>
            <person name="Salse J."/>
            <person name="Munos S."/>
            <person name="Vincourt P."/>
            <person name="Rieseberg L.H."/>
            <person name="Langlade N.B."/>
        </authorList>
    </citation>
    <scope>NUCLEOTIDE SEQUENCE</scope>
    <source>
        <tissue evidence="6">Leaves</tissue>
    </source>
</reference>
<accession>A0A9K3ENX1</accession>
<dbReference type="AlphaFoldDB" id="A0A9K3ENX1"/>
<keyword evidence="3" id="KW-0539">Nucleus</keyword>
<feature type="region of interest" description="Disordered" evidence="4">
    <location>
        <begin position="152"/>
        <end position="190"/>
    </location>
</feature>
<evidence type="ECO:0000256" key="1">
    <source>
        <dbReference type="ARBA" id="ARBA00004123"/>
    </source>
</evidence>
<dbReference type="PANTHER" id="PTHR46058">
    <property type="entry name" value="PROTEIN BREVIS RADIX-LIKE 1"/>
    <property type="match status" value="1"/>
</dbReference>
<evidence type="ECO:0000256" key="2">
    <source>
        <dbReference type="ARBA" id="ARBA00009057"/>
    </source>
</evidence>
<feature type="region of interest" description="Disordered" evidence="4">
    <location>
        <begin position="47"/>
        <end position="113"/>
    </location>
</feature>
<organism evidence="6 7">
    <name type="scientific">Helianthus annuus</name>
    <name type="common">Common sunflower</name>
    <dbReference type="NCBI Taxonomy" id="4232"/>
    <lineage>
        <taxon>Eukaryota</taxon>
        <taxon>Viridiplantae</taxon>
        <taxon>Streptophyta</taxon>
        <taxon>Embryophyta</taxon>
        <taxon>Tracheophyta</taxon>
        <taxon>Spermatophyta</taxon>
        <taxon>Magnoliopsida</taxon>
        <taxon>eudicotyledons</taxon>
        <taxon>Gunneridae</taxon>
        <taxon>Pentapetalae</taxon>
        <taxon>asterids</taxon>
        <taxon>campanulids</taxon>
        <taxon>Asterales</taxon>
        <taxon>Asteraceae</taxon>
        <taxon>Asteroideae</taxon>
        <taxon>Heliantheae alliance</taxon>
        <taxon>Heliantheae</taxon>
        <taxon>Helianthus</taxon>
    </lineage>
</organism>